<dbReference type="AlphaFoldDB" id="B9KI56"/>
<dbReference type="HOGENOM" id="CLU_041417_0_0_5"/>
<dbReference type="Gene3D" id="3.30.2320.10">
    <property type="entry name" value="hypothetical protein PF0899 domain"/>
    <property type="match status" value="1"/>
</dbReference>
<gene>
    <name evidence="4" type="ordered locus">AMF_296</name>
</gene>
<dbReference type="RefSeq" id="WP_010263447.1">
    <property type="nucleotide sequence ID" value="NC_012026.1"/>
</dbReference>
<evidence type="ECO:0000256" key="2">
    <source>
        <dbReference type="SAM" id="MobiDB-lite"/>
    </source>
</evidence>
<dbReference type="PATRIC" id="fig|320483.3.peg.346"/>
<dbReference type="GeneID" id="7398406"/>
<dbReference type="InterPro" id="IPR054612">
    <property type="entry name" value="Phage_capsid-like_C"/>
</dbReference>
<organism evidence="4 5">
    <name type="scientific">Anaplasma marginale (strain Florida)</name>
    <dbReference type="NCBI Taxonomy" id="320483"/>
    <lineage>
        <taxon>Bacteria</taxon>
        <taxon>Pseudomonadati</taxon>
        <taxon>Pseudomonadota</taxon>
        <taxon>Alphaproteobacteria</taxon>
        <taxon>Rickettsiales</taxon>
        <taxon>Anaplasmataceae</taxon>
        <taxon>Anaplasma</taxon>
    </lineage>
</organism>
<feature type="compositionally biased region" description="Basic and acidic residues" evidence="2">
    <location>
        <begin position="214"/>
        <end position="223"/>
    </location>
</feature>
<dbReference type="eggNOG" id="COG4653">
    <property type="taxonomic scope" value="Bacteria"/>
</dbReference>
<dbReference type="Proteomes" id="UP000007307">
    <property type="component" value="Chromosome"/>
</dbReference>
<evidence type="ECO:0000313" key="4">
    <source>
        <dbReference type="EMBL" id="ACM49168.1"/>
    </source>
</evidence>
<dbReference type="EMBL" id="CP001079">
    <property type="protein sequence ID" value="ACM49168.1"/>
    <property type="molecule type" value="Genomic_DNA"/>
</dbReference>
<dbReference type="STRING" id="320483.AMF_296"/>
<dbReference type="NCBIfam" id="TIGR01554">
    <property type="entry name" value="major_cap_HK97"/>
    <property type="match status" value="1"/>
</dbReference>
<dbReference type="SUPFAM" id="SSF56563">
    <property type="entry name" value="Major capsid protein gp5"/>
    <property type="match status" value="1"/>
</dbReference>
<evidence type="ECO:0000313" key="5">
    <source>
        <dbReference type="Proteomes" id="UP000007307"/>
    </source>
</evidence>
<dbReference type="Pfam" id="PF05065">
    <property type="entry name" value="Phage_capsid"/>
    <property type="match status" value="1"/>
</dbReference>
<dbReference type="KEGG" id="amf:AMF_296"/>
<feature type="domain" description="Phage capsid-like C-terminal" evidence="3">
    <location>
        <begin position="104"/>
        <end position="374"/>
    </location>
</feature>
<name>B9KI56_ANAMF</name>
<protein>
    <recommendedName>
        <fullName evidence="3">Phage capsid-like C-terminal domain-containing protein</fullName>
    </recommendedName>
</protein>
<accession>B9KI56</accession>
<reference evidence="4 5" key="1">
    <citation type="journal article" date="2009" name="BMC Genomics">
        <title>Conservation in the face of diversity: multistrain analysis of an intracellular bacterium.</title>
        <authorList>
            <person name="Dark M.J."/>
            <person name="Herndon D.R."/>
            <person name="Kappmeyer L.S."/>
            <person name="Gonzales M.P."/>
            <person name="Nordeen E."/>
            <person name="Palmer G.H."/>
            <person name="Knowles D.P. Jr."/>
            <person name="Brayton K.A."/>
        </authorList>
    </citation>
    <scope>NUCLEOTIDE SEQUENCE [LARGE SCALE GENOMIC DNA]</scope>
    <source>
        <strain evidence="4 5">Florida</strain>
    </source>
</reference>
<feature type="region of interest" description="Disordered" evidence="2">
    <location>
        <begin position="214"/>
        <end position="235"/>
    </location>
</feature>
<keyword evidence="5" id="KW-1185">Reference proteome</keyword>
<comment type="subcellular location">
    <subcellularLocation>
        <location evidence="1">Virion</location>
    </subcellularLocation>
</comment>
<sequence>MTVPNFEVKDSVTSLIPAYNELQEHDDGPHEENRLPLKVRHIEEINRKFDQQSDRLDRLELAAKRLNLCEDPEALERKSLSEYIRNGQVTGFEQKGLDSSSALAYLMPREISMHIDKRLSQSSVMRKLCSVEKVSGDSLEYFTTNNKDTFVGWGGEVQSDTAAPKMSKTTIYLHELYAQPQIAKKLLDDSLVDLEGWLIDNLVDAFSRKENEAFISGDGDKKPSGILSSEDGKDEGQIERVSAKQLNSDAIISLYYSLDEYFAGRGAFIMHRSVLQAIRSLKSGSGQYLLQPGPSGEETLLGAPVYQTSDMPAIANAKLPIIAFGDFKNAYKIVENRNMKILRDPFTSKAFVAFYTTKRVGGSIINGSAIKLLKIEGSKPTVE</sequence>
<dbReference type="InterPro" id="IPR024455">
    <property type="entry name" value="Phage_capsid"/>
</dbReference>
<evidence type="ECO:0000256" key="1">
    <source>
        <dbReference type="ARBA" id="ARBA00004328"/>
    </source>
</evidence>
<proteinExistence type="predicted"/>
<evidence type="ECO:0000259" key="3">
    <source>
        <dbReference type="Pfam" id="PF05065"/>
    </source>
</evidence>